<dbReference type="AlphaFoldDB" id="A0A137P3I1"/>
<proteinExistence type="predicted"/>
<gene>
    <name evidence="2" type="ORF">CONCODRAFT_7983</name>
</gene>
<keyword evidence="1" id="KW-1133">Transmembrane helix</keyword>
<evidence type="ECO:0000256" key="1">
    <source>
        <dbReference type="SAM" id="Phobius"/>
    </source>
</evidence>
<name>A0A137P3I1_CONC2</name>
<keyword evidence="1" id="KW-0812">Transmembrane</keyword>
<feature type="transmembrane region" description="Helical" evidence="1">
    <location>
        <begin position="60"/>
        <end position="79"/>
    </location>
</feature>
<keyword evidence="1" id="KW-0472">Membrane</keyword>
<accession>A0A137P3I1</accession>
<keyword evidence="3" id="KW-1185">Reference proteome</keyword>
<evidence type="ECO:0000313" key="3">
    <source>
        <dbReference type="Proteomes" id="UP000070444"/>
    </source>
</evidence>
<organism evidence="2 3">
    <name type="scientific">Conidiobolus coronatus (strain ATCC 28846 / CBS 209.66 / NRRL 28638)</name>
    <name type="common">Delacroixia coronata</name>
    <dbReference type="NCBI Taxonomy" id="796925"/>
    <lineage>
        <taxon>Eukaryota</taxon>
        <taxon>Fungi</taxon>
        <taxon>Fungi incertae sedis</taxon>
        <taxon>Zoopagomycota</taxon>
        <taxon>Entomophthoromycotina</taxon>
        <taxon>Entomophthoromycetes</taxon>
        <taxon>Entomophthorales</taxon>
        <taxon>Ancylistaceae</taxon>
        <taxon>Conidiobolus</taxon>
    </lineage>
</organism>
<sequence length="102" mass="12150">MKSKEISQILRRQKVLDKYWRIHIVGPDRYDNKFCSRHNPTKASSSLVVKPFNIIRSNIWFVWITFFSSTTCVTTYYLTNLLINTLFFNTNSPHVSIWKTDM</sequence>
<evidence type="ECO:0000313" key="2">
    <source>
        <dbReference type="EMBL" id="KXN69570.1"/>
    </source>
</evidence>
<dbReference type="EMBL" id="KQ964530">
    <property type="protein sequence ID" value="KXN69570.1"/>
    <property type="molecule type" value="Genomic_DNA"/>
</dbReference>
<dbReference type="Proteomes" id="UP000070444">
    <property type="component" value="Unassembled WGS sequence"/>
</dbReference>
<reference evidence="2 3" key="1">
    <citation type="journal article" date="2015" name="Genome Biol. Evol.">
        <title>Phylogenomic analyses indicate that early fungi evolved digesting cell walls of algal ancestors of land plants.</title>
        <authorList>
            <person name="Chang Y."/>
            <person name="Wang S."/>
            <person name="Sekimoto S."/>
            <person name="Aerts A.L."/>
            <person name="Choi C."/>
            <person name="Clum A."/>
            <person name="LaButti K.M."/>
            <person name="Lindquist E.A."/>
            <person name="Yee Ngan C."/>
            <person name="Ohm R.A."/>
            <person name="Salamov A.A."/>
            <person name="Grigoriev I.V."/>
            <person name="Spatafora J.W."/>
            <person name="Berbee M.L."/>
        </authorList>
    </citation>
    <scope>NUCLEOTIDE SEQUENCE [LARGE SCALE GENOMIC DNA]</scope>
    <source>
        <strain evidence="2 3">NRRL 28638</strain>
    </source>
</reference>
<protein>
    <submittedName>
        <fullName evidence="2">Uncharacterized protein</fullName>
    </submittedName>
</protein>